<evidence type="ECO:0000313" key="2">
    <source>
        <dbReference type="Proteomes" id="UP001060170"/>
    </source>
</evidence>
<sequence length="470" mass="53573">MAPKRKVKAIKTTDNDIEVHSPEKIIDRRPSIDQCEAESEADMLPALQKKGSAKKNDKKKIPATQNTPTTKAQPFKKKKTIDLASPSGKDTSANLAPLPDESTSPDKPVPHESGDSKGSRSKNYDDEEDVHICKSWLHVSQDPLNSTNQAGDTFWKRVGKHYESMRDDTSKFRTWTSVKSRWQILQHAVNKFCGAIEQVKLSNQSGVNAEDQFNNALKYYKATSDKNQKFSHLQCYYVLHEAPKWKEHRVEWLKKQRDAKKNGEKSGSTINSSIMDSGTIESLASDPNNDDTSSETSSFKKNATGRPSIGTRKAKDLVAKAREDKKFKEDIISVHRDLAQKTKKQNNILSVQQEALTMLADHAIMSADLVTASEHSRRFYEWSQMKVLEKIEKERAKYEKKKKIEEEEEANKVDQQKKQLEHNKSGRKKSRGKKAIDYVESDEEEEEGEEGEEGEEEEEGDKEEEEEEER</sequence>
<protein>
    <submittedName>
        <fullName evidence="1">Uncharacterized protein</fullName>
    </submittedName>
</protein>
<reference evidence="1 2" key="3">
    <citation type="journal article" date="2022" name="Microbiol. Spectr.">
        <title>Folding features and dynamics of 3D genome architecture in plant fungal pathogens.</title>
        <authorList>
            <person name="Xia C."/>
        </authorList>
    </citation>
    <scope>NUCLEOTIDE SEQUENCE [LARGE SCALE GENOMIC DNA]</scope>
    <source>
        <strain evidence="1 2">93-210</strain>
    </source>
</reference>
<reference evidence="2" key="1">
    <citation type="journal article" date="2018" name="BMC Genomics">
        <title>Genomic insights into host adaptation between the wheat stripe rust pathogen (Puccinia striiformis f. sp. tritici) and the barley stripe rust pathogen (Puccinia striiformis f. sp. hordei).</title>
        <authorList>
            <person name="Xia C."/>
            <person name="Wang M."/>
            <person name="Yin C."/>
            <person name="Cornejo O.E."/>
            <person name="Hulbert S.H."/>
            <person name="Chen X."/>
        </authorList>
    </citation>
    <scope>NUCLEOTIDE SEQUENCE [LARGE SCALE GENOMIC DNA]</scope>
    <source>
        <strain evidence="2">93-210</strain>
    </source>
</reference>
<keyword evidence="2" id="KW-1185">Reference proteome</keyword>
<proteinExistence type="predicted"/>
<accession>A0ACC0DXY4</accession>
<dbReference type="Proteomes" id="UP001060170">
    <property type="component" value="Chromosome 13"/>
</dbReference>
<organism evidence="1 2">
    <name type="scientific">Puccinia striiformis f. sp. tritici</name>
    <dbReference type="NCBI Taxonomy" id="168172"/>
    <lineage>
        <taxon>Eukaryota</taxon>
        <taxon>Fungi</taxon>
        <taxon>Dikarya</taxon>
        <taxon>Basidiomycota</taxon>
        <taxon>Pucciniomycotina</taxon>
        <taxon>Pucciniomycetes</taxon>
        <taxon>Pucciniales</taxon>
        <taxon>Pucciniaceae</taxon>
        <taxon>Puccinia</taxon>
    </lineage>
</organism>
<evidence type="ECO:0000313" key="1">
    <source>
        <dbReference type="EMBL" id="KAI7940941.1"/>
    </source>
</evidence>
<name>A0ACC0DXY4_9BASI</name>
<gene>
    <name evidence="1" type="ORF">MJO28_013226</name>
</gene>
<reference evidence="2" key="2">
    <citation type="journal article" date="2018" name="Mol. Plant Microbe Interact.">
        <title>Genome sequence resources for the wheat stripe rust pathogen (Puccinia striiformis f. sp. tritici) and the barley stripe rust pathogen (Puccinia striiformis f. sp. hordei).</title>
        <authorList>
            <person name="Xia C."/>
            <person name="Wang M."/>
            <person name="Yin C."/>
            <person name="Cornejo O.E."/>
            <person name="Hulbert S.H."/>
            <person name="Chen X."/>
        </authorList>
    </citation>
    <scope>NUCLEOTIDE SEQUENCE [LARGE SCALE GENOMIC DNA]</scope>
    <source>
        <strain evidence="2">93-210</strain>
    </source>
</reference>
<comment type="caution">
    <text evidence="1">The sequence shown here is derived from an EMBL/GenBank/DDBJ whole genome shotgun (WGS) entry which is preliminary data.</text>
</comment>
<dbReference type="EMBL" id="CM045877">
    <property type="protein sequence ID" value="KAI7940941.1"/>
    <property type="molecule type" value="Genomic_DNA"/>
</dbReference>